<protein>
    <recommendedName>
        <fullName evidence="2">Iron hydrogenase small subunit domain-containing protein</fullName>
    </recommendedName>
</protein>
<reference evidence="3 4" key="1">
    <citation type="journal article" date="2018" name="Nat. Biotechnol.">
        <title>A standardized bacterial taxonomy based on genome phylogeny substantially revises the tree of life.</title>
        <authorList>
            <person name="Parks D.H."/>
            <person name="Chuvochina M."/>
            <person name="Waite D.W."/>
            <person name="Rinke C."/>
            <person name="Skarshewski A."/>
            <person name="Chaumeil P.A."/>
            <person name="Hugenholtz P."/>
        </authorList>
    </citation>
    <scope>NUCLEOTIDE SEQUENCE [LARGE SCALE GENOMIC DNA]</scope>
    <source>
        <strain evidence="3">UBA12529</strain>
    </source>
</reference>
<dbReference type="Proteomes" id="UP000257240">
    <property type="component" value="Unassembled WGS sequence"/>
</dbReference>
<organism evidence="3 4">
    <name type="scientific">Thermodesulfobacterium commune</name>
    <dbReference type="NCBI Taxonomy" id="1741"/>
    <lineage>
        <taxon>Bacteria</taxon>
        <taxon>Pseudomonadati</taxon>
        <taxon>Thermodesulfobacteriota</taxon>
        <taxon>Thermodesulfobacteria</taxon>
        <taxon>Thermodesulfobacteriales</taxon>
        <taxon>Thermodesulfobacteriaceae</taxon>
        <taxon>Thermodesulfobacterium</taxon>
    </lineage>
</organism>
<dbReference type="Pfam" id="PF02256">
    <property type="entry name" value="Fe_hyd_SSU"/>
    <property type="match status" value="1"/>
</dbReference>
<dbReference type="GO" id="GO:0051536">
    <property type="term" value="F:iron-sulfur cluster binding"/>
    <property type="evidence" value="ECO:0007669"/>
    <property type="project" value="InterPro"/>
</dbReference>
<dbReference type="EMBL" id="DLVE01000033">
    <property type="protein sequence ID" value="HAA83669.1"/>
    <property type="molecule type" value="Genomic_DNA"/>
</dbReference>
<gene>
    <name evidence="3" type="ORF">DCE01_02610</name>
</gene>
<dbReference type="InterPro" id="IPR003149">
    <property type="entry name" value="Fe_hydrogenase_ssu"/>
</dbReference>
<evidence type="ECO:0000313" key="4">
    <source>
        <dbReference type="Proteomes" id="UP000257240"/>
    </source>
</evidence>
<evidence type="ECO:0000259" key="2">
    <source>
        <dbReference type="SMART" id="SM00902"/>
    </source>
</evidence>
<comment type="subcellular location">
    <subcellularLocation>
        <location evidence="1">Cell envelope</location>
    </subcellularLocation>
</comment>
<name>A0A3B8N3B8_9BACT</name>
<feature type="domain" description="Iron hydrogenase small subunit" evidence="2">
    <location>
        <begin position="45"/>
        <end position="108"/>
    </location>
</feature>
<sequence>MQRVSRRDFIKFLGISYVAFTIGVPKVVYSQEKVKENFFETSVGREKLELIKARQSAQYKDDKIVREKFKIAASHENPMIKEFYTKFAQHPLSGISERLLHTYYKKRG</sequence>
<proteinExistence type="predicted"/>
<dbReference type="NCBIfam" id="TIGR01409">
    <property type="entry name" value="TAT_signal_seq"/>
    <property type="match status" value="1"/>
</dbReference>
<dbReference type="SUPFAM" id="SSF48674">
    <property type="entry name" value="Fe-only hydrogenase smaller subunit"/>
    <property type="match status" value="1"/>
</dbReference>
<evidence type="ECO:0000256" key="1">
    <source>
        <dbReference type="ARBA" id="ARBA00004196"/>
    </source>
</evidence>
<dbReference type="SMART" id="SM00902">
    <property type="entry name" value="Fe_hyd_SSU"/>
    <property type="match status" value="1"/>
</dbReference>
<dbReference type="GO" id="GO:0008901">
    <property type="term" value="F:ferredoxin hydrogenase activity"/>
    <property type="evidence" value="ECO:0007669"/>
    <property type="project" value="InterPro"/>
</dbReference>
<dbReference type="InterPro" id="IPR019546">
    <property type="entry name" value="TAT_signal_bac_arc"/>
</dbReference>
<dbReference type="AlphaFoldDB" id="A0A3B8N3B8"/>
<comment type="caution">
    <text evidence="3">The sequence shown here is derived from an EMBL/GenBank/DDBJ whole genome shotgun (WGS) entry which is preliminary data.</text>
</comment>
<dbReference type="InterPro" id="IPR008953">
    <property type="entry name" value="Fe_hydrogenase_HydB"/>
</dbReference>
<dbReference type="RefSeq" id="WP_051173082.1">
    <property type="nucleotide sequence ID" value="NZ_DAINLL010000002.1"/>
</dbReference>
<evidence type="ECO:0000313" key="3">
    <source>
        <dbReference type="EMBL" id="HAA83669.1"/>
    </source>
</evidence>
<dbReference type="Gene3D" id="4.10.260.20">
    <property type="entry name" value="Iron hydrogenase, small subunit"/>
    <property type="match status" value="1"/>
</dbReference>
<dbReference type="GO" id="GO:0009055">
    <property type="term" value="F:electron transfer activity"/>
    <property type="evidence" value="ECO:0007669"/>
    <property type="project" value="InterPro"/>
</dbReference>
<accession>A0A3B8N3B8</accession>
<dbReference type="GO" id="GO:0030313">
    <property type="term" value="C:cell envelope"/>
    <property type="evidence" value="ECO:0007669"/>
    <property type="project" value="UniProtKB-SubCell"/>
</dbReference>
<dbReference type="GO" id="GO:0042597">
    <property type="term" value="C:periplasmic space"/>
    <property type="evidence" value="ECO:0007669"/>
    <property type="project" value="InterPro"/>
</dbReference>
<dbReference type="GO" id="GO:0005506">
    <property type="term" value="F:iron ion binding"/>
    <property type="evidence" value="ECO:0007669"/>
    <property type="project" value="InterPro"/>
</dbReference>
<dbReference type="InterPro" id="IPR036991">
    <property type="entry name" value="Fe_hydrogenase_ssu_sf"/>
</dbReference>